<evidence type="ECO:0000313" key="15">
    <source>
        <dbReference type="EMBL" id="CAL1527084.1"/>
    </source>
</evidence>
<comment type="function">
    <text evidence="12">Dol-P-Glc:Glc(2)Man(9)GlcNAc(2)-PP-Dol alpha-1,2-glucosyltransferase that operates in the biosynthetic pathway of dolichol-linked oligosaccharides, the glycan precursors employed in protein asparagine (N)-glycosylation. The assembly of dolichol-linked oligosaccharides begins on the cytosolic side of the endoplasmic reticulum membrane and finishes in its lumen. The sequential addition of sugars to dolichol pyrophosphate produces dolichol-linked oligosaccharides containing fourteen sugars, including two GlcNAcs, nine mannoses and three glucoses. Once assembled, the oligosaccharide is transferred from the lipid to nascent proteins by oligosaccharyltransferases. In the lumen of the endoplasmic reticulum, adds the third and last glucose residue from dolichyl phosphate glucose (Dol-P-Glc) onto the lipid-linked oligosaccharide intermediate Glc(2)Man(9)GlcNAc(2)-PP-Dol to produce Glc(3)Man(9)GlcNAc(2)-PP-Dol.</text>
</comment>
<dbReference type="GO" id="GO:0006488">
    <property type="term" value="P:dolichol-linked oligosaccharide biosynthetic process"/>
    <property type="evidence" value="ECO:0007669"/>
    <property type="project" value="UniProtKB-UniRule"/>
</dbReference>
<dbReference type="EMBL" id="CAXITT010000012">
    <property type="protein sequence ID" value="CAL1527084.1"/>
    <property type="molecule type" value="Genomic_DNA"/>
</dbReference>
<keyword evidence="16" id="KW-1185">Reference proteome</keyword>
<evidence type="ECO:0000256" key="10">
    <source>
        <dbReference type="ARBA" id="ARBA00022989"/>
    </source>
</evidence>
<gene>
    <name evidence="15" type="ORF">GSLYS_00001261001</name>
</gene>
<keyword evidence="10 14" id="KW-1133">Transmembrane helix</keyword>
<keyword evidence="9" id="KW-0256">Endoplasmic reticulum</keyword>
<accession>A0AAV2H4D4</accession>
<dbReference type="InterPro" id="IPR016900">
    <property type="entry name" value="Alg10"/>
</dbReference>
<comment type="pathway">
    <text evidence="2">Protein modification; protein glycosylation.</text>
</comment>
<dbReference type="AlphaFoldDB" id="A0AAV2H4D4"/>
<evidence type="ECO:0000256" key="9">
    <source>
        <dbReference type="ARBA" id="ARBA00022824"/>
    </source>
</evidence>
<feature type="transmembrane region" description="Helical" evidence="14">
    <location>
        <begin position="282"/>
        <end position="303"/>
    </location>
</feature>
<organism evidence="15 16">
    <name type="scientific">Lymnaea stagnalis</name>
    <name type="common">Great pond snail</name>
    <name type="synonym">Helix stagnalis</name>
    <dbReference type="NCBI Taxonomy" id="6523"/>
    <lineage>
        <taxon>Eukaryota</taxon>
        <taxon>Metazoa</taxon>
        <taxon>Spiralia</taxon>
        <taxon>Lophotrochozoa</taxon>
        <taxon>Mollusca</taxon>
        <taxon>Gastropoda</taxon>
        <taxon>Heterobranchia</taxon>
        <taxon>Euthyneura</taxon>
        <taxon>Panpulmonata</taxon>
        <taxon>Hygrophila</taxon>
        <taxon>Lymnaeoidea</taxon>
        <taxon>Lymnaeidae</taxon>
        <taxon>Lymnaea</taxon>
    </lineage>
</organism>
<dbReference type="PANTHER" id="PTHR12989:SF10">
    <property type="entry name" value="DOL-P-GLC:GLC(2)MAN(9)GLCNAC(2)-PP-DOL ALPHA-1,2-GLUCOSYLTRANSFERASE-RELATED"/>
    <property type="match status" value="1"/>
</dbReference>
<evidence type="ECO:0000256" key="1">
    <source>
        <dbReference type="ARBA" id="ARBA00004477"/>
    </source>
</evidence>
<name>A0AAV2H4D4_LYMST</name>
<feature type="transmembrane region" description="Helical" evidence="14">
    <location>
        <begin position="353"/>
        <end position="372"/>
    </location>
</feature>
<dbReference type="PANTHER" id="PTHR12989">
    <property type="entry name" value="ALPHA-1,2-GLUCOSYLTRANSFERASE ALG10"/>
    <property type="match status" value="1"/>
</dbReference>
<keyword evidence="7" id="KW-0808">Transferase</keyword>
<proteinExistence type="inferred from homology"/>
<dbReference type="GO" id="GO:0106073">
    <property type="term" value="F:dolichyl pyrophosphate Glc2Man9GlcNAc2 alpha-1,2-glucosyltransferase activity"/>
    <property type="evidence" value="ECO:0007669"/>
    <property type="project" value="UniProtKB-UniRule"/>
</dbReference>
<feature type="transmembrane region" description="Helical" evidence="14">
    <location>
        <begin position="432"/>
        <end position="451"/>
    </location>
</feature>
<feature type="transmembrane region" description="Helical" evidence="14">
    <location>
        <begin position="247"/>
        <end position="267"/>
    </location>
</feature>
<sequence length="464" mass="54810">MEVVLISTLSIVLFVSGAIFQFIQQVQKEPYMDEIFHVPQAQQYCSFNFTSWNPMITTLPGLYLSSLILIFPLASFYGGSLSEFCTTQNLRACNIAFCTGNFILLFLLCRKLNDNNKDKNVTERQVLLNSVVLVLFPVLYFFTWLYYTDPGATFFTLLMYIFCLYRQHGVAAGAGLIAIVFRQTNVIWVLFCLCQSAIKVLDKEMQLHSKVNLQTLEDYEYFKAILSILNPSSIVRLAKNLLMTSHWYFYVIFGFIGFIIINKGIVVGDRSHHQASYNFPQVFYFLFITCSLSFFHFIHLSQINRFLHAAKNNPFRVLLFIGLSALLIKFFTYEHKYLLSDNRHYPFYVWSKFYKRLHIVRYIMIPVYMYCLYQIYKMTVHRGLLWRLTVSLCIVMCLVPQALLEFRYYIIPFYIIRVNMKMPSIRVLSAELLFYVCINAFTILMFVYRPFYWPDDPKPQRFMW</sequence>
<evidence type="ECO:0000256" key="3">
    <source>
        <dbReference type="ARBA" id="ARBA00010600"/>
    </source>
</evidence>
<evidence type="ECO:0000256" key="13">
    <source>
        <dbReference type="ARBA" id="ARBA00048064"/>
    </source>
</evidence>
<feature type="transmembrane region" description="Helical" evidence="14">
    <location>
        <begin position="159"/>
        <end position="181"/>
    </location>
</feature>
<evidence type="ECO:0000256" key="7">
    <source>
        <dbReference type="ARBA" id="ARBA00022679"/>
    </source>
</evidence>
<comment type="similarity">
    <text evidence="3 14">Belongs to the ALG10 glucosyltransferase family.</text>
</comment>
<comment type="caution">
    <text evidence="15">The sequence shown here is derived from an EMBL/GenBank/DDBJ whole genome shotgun (WGS) entry which is preliminary data.</text>
</comment>
<dbReference type="Proteomes" id="UP001497497">
    <property type="component" value="Unassembled WGS sequence"/>
</dbReference>
<evidence type="ECO:0000256" key="2">
    <source>
        <dbReference type="ARBA" id="ARBA00004922"/>
    </source>
</evidence>
<dbReference type="GO" id="GO:0005789">
    <property type="term" value="C:endoplasmic reticulum membrane"/>
    <property type="evidence" value="ECO:0007669"/>
    <property type="project" value="UniProtKB-SubCell"/>
</dbReference>
<feature type="transmembrane region" description="Helical" evidence="14">
    <location>
        <begin position="315"/>
        <end position="333"/>
    </location>
</feature>
<dbReference type="PIRSF" id="PIRSF028810">
    <property type="entry name" value="Alpha1_2_glucosyltferase_Alg10"/>
    <property type="match status" value="1"/>
</dbReference>
<feature type="transmembrane region" description="Helical" evidence="14">
    <location>
        <begin position="127"/>
        <end position="147"/>
    </location>
</feature>
<keyword evidence="6 14" id="KW-0328">Glycosyltransferase</keyword>
<evidence type="ECO:0000256" key="11">
    <source>
        <dbReference type="ARBA" id="ARBA00023136"/>
    </source>
</evidence>
<feature type="transmembrane region" description="Helical" evidence="14">
    <location>
        <begin position="56"/>
        <end position="77"/>
    </location>
</feature>
<keyword evidence="11 14" id="KW-0472">Membrane</keyword>
<comment type="catalytic activity">
    <reaction evidence="13">
        <text>an alpha-D-Glc-(1-&gt;3)-alpha-D-Glc-(1-&gt;3)-alpha-D-Man-(1-&gt;2)-alpha-D-Man-(1-&gt;2)-alpha-D-Man-(1-&gt;3)-[alpha-D-Man-(1-&gt;2)-alpha-D-Man-(1-&gt;3)-[alpha-D-Man-(1-&gt;2)-alpha-D-Man-(1-&gt;6)]-alpha-D-Man-(1-&gt;6)]-beta-D-Man-(1-&gt;4)-beta-D-GlcNAc-(1-&gt;4)-alpha-D-GlcNAc-diphospho-di-trans,poly-cis-dolichol + a di-trans,poly-cis-dolichyl beta-D-glucosyl phosphate = a alpha-D-Glc-(1-&gt;2)-alpha-D-Glc-(1-&gt;3)-alpha-D-Glc-(1-&gt;3)-alpha-D-Man-(1-&gt;2)-alpha-D-Man-(1-&gt;2)-alpha-D-Man-(1-&gt;3)-[alpha-D-Man-(1-&gt;2)-alpha-D-Man-(1-&gt;3)-[alpha-D-Man-(1-&gt;2)-alpha-D-Man-(1-&gt;6)]-alpha-D-Man-(1-&gt;6)]-beta-D-Man-(1-&gt;4)-beta-D-GlcNAc-(1-&gt;4)-alpha-D-GlcNAc-diphospho-di-trans,poly-cis-dolichol + a di-trans,poly-cis-dolichyl phosphate + H(+)</text>
        <dbReference type="Rhea" id="RHEA:29543"/>
        <dbReference type="Rhea" id="RHEA-COMP:19498"/>
        <dbReference type="Rhea" id="RHEA-COMP:19502"/>
        <dbReference type="Rhea" id="RHEA-COMP:19512"/>
        <dbReference type="Rhea" id="RHEA-COMP:19522"/>
        <dbReference type="ChEBI" id="CHEBI:15378"/>
        <dbReference type="ChEBI" id="CHEBI:57525"/>
        <dbReference type="ChEBI" id="CHEBI:57683"/>
        <dbReference type="ChEBI" id="CHEBI:132522"/>
        <dbReference type="ChEBI" id="CHEBI:132523"/>
        <dbReference type="EC" id="2.4.1.256"/>
    </reaction>
    <physiologicalReaction direction="left-to-right" evidence="13">
        <dbReference type="Rhea" id="RHEA:29544"/>
    </physiologicalReaction>
</comment>
<evidence type="ECO:0000256" key="6">
    <source>
        <dbReference type="ARBA" id="ARBA00022676"/>
    </source>
</evidence>
<evidence type="ECO:0000256" key="14">
    <source>
        <dbReference type="PIRNR" id="PIRNR028810"/>
    </source>
</evidence>
<dbReference type="Pfam" id="PF04922">
    <property type="entry name" value="DIE2_ALG10"/>
    <property type="match status" value="1"/>
</dbReference>
<reference evidence="15 16" key="1">
    <citation type="submission" date="2024-04" db="EMBL/GenBank/DDBJ databases">
        <authorList>
            <consortium name="Genoscope - CEA"/>
            <person name="William W."/>
        </authorList>
    </citation>
    <scope>NUCLEOTIDE SEQUENCE [LARGE SCALE GENOMIC DNA]</scope>
</reference>
<feature type="transmembrane region" description="Helical" evidence="14">
    <location>
        <begin position="89"/>
        <end position="107"/>
    </location>
</feature>
<feature type="transmembrane region" description="Helical" evidence="14">
    <location>
        <begin position="384"/>
        <end position="404"/>
    </location>
</feature>
<evidence type="ECO:0000313" key="16">
    <source>
        <dbReference type="Proteomes" id="UP001497497"/>
    </source>
</evidence>
<keyword evidence="8 14" id="KW-0812">Transmembrane</keyword>
<feature type="transmembrane region" description="Helical" evidence="14">
    <location>
        <begin position="6"/>
        <end position="23"/>
    </location>
</feature>
<dbReference type="EC" id="2.4.1.256" evidence="4 14"/>
<evidence type="ECO:0000256" key="4">
    <source>
        <dbReference type="ARBA" id="ARBA00011967"/>
    </source>
</evidence>
<evidence type="ECO:0000256" key="12">
    <source>
        <dbReference type="ARBA" id="ARBA00044727"/>
    </source>
</evidence>
<evidence type="ECO:0000256" key="8">
    <source>
        <dbReference type="ARBA" id="ARBA00022692"/>
    </source>
</evidence>
<evidence type="ECO:0000256" key="5">
    <source>
        <dbReference type="ARBA" id="ARBA00018512"/>
    </source>
</evidence>
<comment type="subcellular location">
    <subcellularLocation>
        <location evidence="1">Endoplasmic reticulum membrane</location>
        <topology evidence="1">Multi-pass membrane protein</topology>
    </subcellularLocation>
</comment>
<protein>
    <recommendedName>
        <fullName evidence="5 14">Dol-P-Glc:Glc(2)Man(9)GlcNAc(2)-PP-Dol alpha-1,2-glucosyltransferase</fullName>
        <ecNumber evidence="4 14">2.4.1.256</ecNumber>
    </recommendedName>
</protein>